<dbReference type="SUPFAM" id="SSF46785">
    <property type="entry name" value="Winged helix' DNA-binding domain"/>
    <property type="match status" value="1"/>
</dbReference>
<evidence type="ECO:0000256" key="2">
    <source>
        <dbReference type="ARBA" id="ARBA00023015"/>
    </source>
</evidence>
<keyword evidence="3" id="KW-0238">DNA-binding</keyword>
<dbReference type="InterPro" id="IPR000847">
    <property type="entry name" value="LysR_HTH_N"/>
</dbReference>
<dbReference type="Proteomes" id="UP000325755">
    <property type="component" value="Chromosome"/>
</dbReference>
<accession>A0A5Q0BCR6</accession>
<dbReference type="CDD" id="cd08417">
    <property type="entry name" value="PBP2_Nitroaromatics_like"/>
    <property type="match status" value="1"/>
</dbReference>
<evidence type="ECO:0000313" key="7">
    <source>
        <dbReference type="Proteomes" id="UP000325755"/>
    </source>
</evidence>
<evidence type="ECO:0000256" key="1">
    <source>
        <dbReference type="ARBA" id="ARBA00009437"/>
    </source>
</evidence>
<dbReference type="InParanoid" id="A0A5Q0BCR6"/>
<reference evidence="6 7" key="1">
    <citation type="submission" date="2019-09" db="EMBL/GenBank/DDBJ databases">
        <title>Ecophysiology of the spiral-shaped methanotroph Methylospira mobilis as revealed by the complete genome sequence.</title>
        <authorList>
            <person name="Oshkin I.Y."/>
            <person name="Dedysh S.N."/>
            <person name="Miroshnikov K."/>
            <person name="Danilova O.V."/>
            <person name="Hakobyan A."/>
            <person name="Liesack W."/>
        </authorList>
    </citation>
    <scope>NUCLEOTIDE SEQUENCE [LARGE SCALE GENOMIC DNA]</scope>
    <source>
        <strain evidence="6 7">Shm1</strain>
    </source>
</reference>
<keyword evidence="4" id="KW-0804">Transcription</keyword>
<dbReference type="Gene3D" id="1.10.10.10">
    <property type="entry name" value="Winged helix-like DNA-binding domain superfamily/Winged helix DNA-binding domain"/>
    <property type="match status" value="1"/>
</dbReference>
<dbReference type="InterPro" id="IPR005119">
    <property type="entry name" value="LysR_subst-bd"/>
</dbReference>
<evidence type="ECO:0000313" key="6">
    <source>
        <dbReference type="EMBL" id="QFY41309.1"/>
    </source>
</evidence>
<dbReference type="Gene3D" id="3.40.190.10">
    <property type="entry name" value="Periplasmic binding protein-like II"/>
    <property type="match status" value="2"/>
</dbReference>
<dbReference type="KEGG" id="mmob:F6R98_00650"/>
<dbReference type="FunCoup" id="A0A5Q0BCR6">
    <property type="interactions" value="58"/>
</dbReference>
<dbReference type="OrthoDB" id="8720143at2"/>
<dbReference type="Pfam" id="PF03466">
    <property type="entry name" value="LysR_substrate"/>
    <property type="match status" value="1"/>
</dbReference>
<dbReference type="Pfam" id="PF00126">
    <property type="entry name" value="HTH_1"/>
    <property type="match status" value="1"/>
</dbReference>
<sequence>MNLRSIDLNLLTVFEAVYEEGSQARAAEHIGMTQPAVSNALARLKYITKDALFTGKPGQPLIPTPRAKEIYDQIHHGLDLIRTGLSDELEFEPSRSHREFSISISYGGGSILGKSLYEIISTEAPNVRLTMRSIDPEKEAVALLRDNSLDILLHHCRFPGKGLAHEQIYQHQPVIIARKAHPRIRDAFTREDALNERFAIVYDAMPHGYIAHPELDRWLDAVDERIMLKVPNFMTLLLIVAESDLLAFSTQQLVHRMMGRFEINSYAMPWQVARAPLYMIWQRNAQFDPGHRWLREKIKASIRDTWIAPYDERKHEGRGIDFGGLFTNMPS</sequence>
<dbReference type="EMBL" id="CP044205">
    <property type="protein sequence ID" value="QFY41309.1"/>
    <property type="molecule type" value="Genomic_DNA"/>
</dbReference>
<feature type="domain" description="HTH lysR-type" evidence="5">
    <location>
        <begin position="6"/>
        <end position="64"/>
    </location>
</feature>
<organism evidence="6 7">
    <name type="scientific">Candidatus Methylospira mobilis</name>
    <dbReference type="NCBI Taxonomy" id="1808979"/>
    <lineage>
        <taxon>Bacteria</taxon>
        <taxon>Pseudomonadati</taxon>
        <taxon>Pseudomonadota</taxon>
        <taxon>Gammaproteobacteria</taxon>
        <taxon>Methylococcales</taxon>
        <taxon>Methylococcaceae</taxon>
        <taxon>Candidatus Methylospira</taxon>
    </lineage>
</organism>
<evidence type="ECO:0000259" key="5">
    <source>
        <dbReference type="PROSITE" id="PS50931"/>
    </source>
</evidence>
<dbReference type="InterPro" id="IPR036388">
    <property type="entry name" value="WH-like_DNA-bd_sf"/>
</dbReference>
<dbReference type="SUPFAM" id="SSF53850">
    <property type="entry name" value="Periplasmic binding protein-like II"/>
    <property type="match status" value="1"/>
</dbReference>
<dbReference type="AlphaFoldDB" id="A0A5Q0BCR6"/>
<dbReference type="GO" id="GO:0003677">
    <property type="term" value="F:DNA binding"/>
    <property type="evidence" value="ECO:0007669"/>
    <property type="project" value="UniProtKB-KW"/>
</dbReference>
<evidence type="ECO:0000256" key="4">
    <source>
        <dbReference type="ARBA" id="ARBA00023163"/>
    </source>
</evidence>
<dbReference type="InterPro" id="IPR036390">
    <property type="entry name" value="WH_DNA-bd_sf"/>
</dbReference>
<evidence type="ECO:0000256" key="3">
    <source>
        <dbReference type="ARBA" id="ARBA00023125"/>
    </source>
</evidence>
<dbReference type="GO" id="GO:0003700">
    <property type="term" value="F:DNA-binding transcription factor activity"/>
    <property type="evidence" value="ECO:0007669"/>
    <property type="project" value="InterPro"/>
</dbReference>
<dbReference type="InterPro" id="IPR037402">
    <property type="entry name" value="YidZ_PBP2"/>
</dbReference>
<dbReference type="RefSeq" id="WP_153247286.1">
    <property type="nucleotide sequence ID" value="NZ_CP044205.1"/>
</dbReference>
<proteinExistence type="inferred from homology"/>
<keyword evidence="2" id="KW-0805">Transcription regulation</keyword>
<dbReference type="PROSITE" id="PS50931">
    <property type="entry name" value="HTH_LYSR"/>
    <property type="match status" value="1"/>
</dbReference>
<name>A0A5Q0BCR6_9GAMM</name>
<dbReference type="PANTHER" id="PTHR30118">
    <property type="entry name" value="HTH-TYPE TRANSCRIPTIONAL REGULATOR LEUO-RELATED"/>
    <property type="match status" value="1"/>
</dbReference>
<dbReference type="PANTHER" id="PTHR30118:SF6">
    <property type="entry name" value="HTH-TYPE TRANSCRIPTIONAL REGULATOR LEUO"/>
    <property type="match status" value="1"/>
</dbReference>
<dbReference type="InterPro" id="IPR050389">
    <property type="entry name" value="LysR-type_TF"/>
</dbReference>
<protein>
    <submittedName>
        <fullName evidence="6">LysR family transcriptional regulator</fullName>
    </submittedName>
</protein>
<gene>
    <name evidence="6" type="ORF">F6R98_00650</name>
</gene>
<comment type="similarity">
    <text evidence="1">Belongs to the LysR transcriptional regulatory family.</text>
</comment>
<keyword evidence="7" id="KW-1185">Reference proteome</keyword>